<evidence type="ECO:0000256" key="7">
    <source>
        <dbReference type="ARBA" id="ARBA00023141"/>
    </source>
</evidence>
<dbReference type="EMBL" id="PXYT01000002">
    <property type="protein sequence ID" value="PSR31542.1"/>
    <property type="molecule type" value="Genomic_DNA"/>
</dbReference>
<proteinExistence type="inferred from homology"/>
<evidence type="ECO:0000313" key="11">
    <source>
        <dbReference type="EMBL" id="PSR31542.1"/>
    </source>
</evidence>
<dbReference type="GO" id="GO:0004425">
    <property type="term" value="F:indole-3-glycerol-phosphate synthase activity"/>
    <property type="evidence" value="ECO:0007669"/>
    <property type="project" value="UniProtKB-UniRule"/>
</dbReference>
<dbReference type="SUPFAM" id="SSF51366">
    <property type="entry name" value="Ribulose-phoshate binding barrel"/>
    <property type="match status" value="1"/>
</dbReference>
<comment type="caution">
    <text evidence="11">The sequence shown here is derived from an EMBL/GenBank/DDBJ whole genome shotgun (WGS) entry which is preliminary data.</text>
</comment>
<evidence type="ECO:0000256" key="6">
    <source>
        <dbReference type="ARBA" id="ARBA00022822"/>
    </source>
</evidence>
<dbReference type="Pfam" id="PF00218">
    <property type="entry name" value="IGPS"/>
    <property type="match status" value="1"/>
</dbReference>
<evidence type="ECO:0000256" key="2">
    <source>
        <dbReference type="ARBA" id="ARBA00004696"/>
    </source>
</evidence>
<comment type="similarity">
    <text evidence="3 9">Belongs to the TrpC family.</text>
</comment>
<dbReference type="InterPro" id="IPR011060">
    <property type="entry name" value="RibuloseP-bd_barrel"/>
</dbReference>
<keyword evidence="4 9" id="KW-0028">Amino-acid biosynthesis</keyword>
<dbReference type="CDD" id="cd00331">
    <property type="entry name" value="IGPS"/>
    <property type="match status" value="1"/>
</dbReference>
<dbReference type="InterPro" id="IPR013798">
    <property type="entry name" value="Indole-3-glycerol_P_synth_dom"/>
</dbReference>
<protein>
    <recommendedName>
        <fullName evidence="9">Indole-3-glycerol phosphate synthase</fullName>
        <shortName evidence="9">IGPS</shortName>
        <ecNumber evidence="9">4.1.1.48</ecNumber>
    </recommendedName>
</protein>
<dbReference type="InterPro" id="IPR001468">
    <property type="entry name" value="Indole-3-GlycerolPSynthase_CS"/>
</dbReference>
<keyword evidence="8 9" id="KW-0456">Lyase</keyword>
<dbReference type="Gene3D" id="3.20.20.70">
    <property type="entry name" value="Aldolase class I"/>
    <property type="match status" value="1"/>
</dbReference>
<dbReference type="HAMAP" id="MF_00134_B">
    <property type="entry name" value="IGPS_B"/>
    <property type="match status" value="1"/>
</dbReference>
<comment type="pathway">
    <text evidence="2 9">Amino-acid biosynthesis; L-tryptophan biosynthesis; L-tryptophan from chorismate: step 4/5.</text>
</comment>
<dbReference type="GO" id="GO:0004640">
    <property type="term" value="F:phosphoribosylanthranilate isomerase activity"/>
    <property type="evidence" value="ECO:0007669"/>
    <property type="project" value="TreeGrafter"/>
</dbReference>
<accession>A0A2T2XAN7</accession>
<evidence type="ECO:0000256" key="4">
    <source>
        <dbReference type="ARBA" id="ARBA00022605"/>
    </source>
</evidence>
<dbReference type="PROSITE" id="PS00614">
    <property type="entry name" value="IGPS"/>
    <property type="match status" value="1"/>
</dbReference>
<evidence type="ECO:0000256" key="5">
    <source>
        <dbReference type="ARBA" id="ARBA00022793"/>
    </source>
</evidence>
<keyword evidence="5 9" id="KW-0210">Decarboxylase</keyword>
<sequence>MFLDQIVQSVRERVEALKTREAVLYDAARKSEPRRSLAAAIRRHPSMPLGIIAECKQKSPSKGWLTSTYDPVTQAKEYERRGAHGISVLTEPEFFAGDNRHLEAVRAAVNIPVLRKDFVLDPVQIFESRNIGADAVLIIVRIVDNMLLRDLAQAARDVGIEILVEIHAQEELDRAMSINPDILGVNNRDLDTFDTSLDFSLSLAPLIPSEVVKVSESGIQSSADVEQIRRHGYAGILVGEHLMRGGNLLEVLQGGS</sequence>
<evidence type="ECO:0000313" key="12">
    <source>
        <dbReference type="Proteomes" id="UP000242699"/>
    </source>
</evidence>
<organism evidence="11 12">
    <name type="scientific">Sulfobacillus benefaciens</name>
    <dbReference type="NCBI Taxonomy" id="453960"/>
    <lineage>
        <taxon>Bacteria</taxon>
        <taxon>Bacillati</taxon>
        <taxon>Bacillota</taxon>
        <taxon>Clostridia</taxon>
        <taxon>Eubacteriales</taxon>
        <taxon>Clostridiales Family XVII. Incertae Sedis</taxon>
        <taxon>Sulfobacillus</taxon>
    </lineage>
</organism>
<evidence type="ECO:0000256" key="9">
    <source>
        <dbReference type="HAMAP-Rule" id="MF_00134"/>
    </source>
</evidence>
<dbReference type="InterPro" id="IPR045186">
    <property type="entry name" value="Indole-3-glycerol_P_synth"/>
</dbReference>
<dbReference type="InterPro" id="IPR013785">
    <property type="entry name" value="Aldolase_TIM"/>
</dbReference>
<dbReference type="PANTHER" id="PTHR22854:SF2">
    <property type="entry name" value="INDOLE-3-GLYCEROL-PHOSPHATE SYNTHASE"/>
    <property type="match status" value="1"/>
</dbReference>
<dbReference type="HAMAP" id="MF_00134_A">
    <property type="entry name" value="IGPS_A"/>
    <property type="match status" value="1"/>
</dbReference>
<dbReference type="Proteomes" id="UP000242699">
    <property type="component" value="Unassembled WGS sequence"/>
</dbReference>
<dbReference type="NCBIfam" id="NF001377">
    <property type="entry name" value="PRK00278.2-4"/>
    <property type="match status" value="1"/>
</dbReference>
<evidence type="ECO:0000259" key="10">
    <source>
        <dbReference type="Pfam" id="PF00218"/>
    </source>
</evidence>
<evidence type="ECO:0000256" key="3">
    <source>
        <dbReference type="ARBA" id="ARBA00008737"/>
    </source>
</evidence>
<dbReference type="EC" id="4.1.1.48" evidence="9"/>
<keyword evidence="7 9" id="KW-0057">Aromatic amino acid biosynthesis</keyword>
<dbReference type="AlphaFoldDB" id="A0A2T2XAN7"/>
<evidence type="ECO:0000256" key="1">
    <source>
        <dbReference type="ARBA" id="ARBA00001633"/>
    </source>
</evidence>
<dbReference type="FunFam" id="3.20.20.70:FF:000024">
    <property type="entry name" value="Indole-3-glycerol phosphate synthase"/>
    <property type="match status" value="1"/>
</dbReference>
<evidence type="ECO:0000256" key="8">
    <source>
        <dbReference type="ARBA" id="ARBA00023239"/>
    </source>
</evidence>
<dbReference type="GO" id="GO:0000162">
    <property type="term" value="P:L-tryptophan biosynthetic process"/>
    <property type="evidence" value="ECO:0007669"/>
    <property type="project" value="UniProtKB-UniRule"/>
</dbReference>
<gene>
    <name evidence="9" type="primary">trpC</name>
    <name evidence="11" type="ORF">C7B43_02270</name>
</gene>
<keyword evidence="6 9" id="KW-0822">Tryptophan biosynthesis</keyword>
<reference evidence="11 12" key="1">
    <citation type="journal article" date="2014" name="BMC Genomics">
        <title>Comparison of environmental and isolate Sulfobacillus genomes reveals diverse carbon, sulfur, nitrogen, and hydrogen metabolisms.</title>
        <authorList>
            <person name="Justice N.B."/>
            <person name="Norman A."/>
            <person name="Brown C.T."/>
            <person name="Singh A."/>
            <person name="Thomas B.C."/>
            <person name="Banfield J.F."/>
        </authorList>
    </citation>
    <scope>NUCLEOTIDE SEQUENCE [LARGE SCALE GENOMIC DNA]</scope>
    <source>
        <strain evidence="11">AMDSBA1</strain>
    </source>
</reference>
<dbReference type="PANTHER" id="PTHR22854">
    <property type="entry name" value="TRYPTOPHAN BIOSYNTHESIS PROTEIN"/>
    <property type="match status" value="1"/>
</dbReference>
<feature type="domain" description="Indole-3-glycerol phosphate synthase" evidence="10">
    <location>
        <begin position="3"/>
        <end position="247"/>
    </location>
</feature>
<dbReference type="UniPathway" id="UPA00035">
    <property type="reaction ID" value="UER00043"/>
</dbReference>
<name>A0A2T2XAN7_9FIRM</name>
<comment type="catalytic activity">
    <reaction evidence="1 9">
        <text>1-(2-carboxyphenylamino)-1-deoxy-D-ribulose 5-phosphate + H(+) = (1S,2R)-1-C-(indol-3-yl)glycerol 3-phosphate + CO2 + H2O</text>
        <dbReference type="Rhea" id="RHEA:23476"/>
        <dbReference type="ChEBI" id="CHEBI:15377"/>
        <dbReference type="ChEBI" id="CHEBI:15378"/>
        <dbReference type="ChEBI" id="CHEBI:16526"/>
        <dbReference type="ChEBI" id="CHEBI:58613"/>
        <dbReference type="ChEBI" id="CHEBI:58866"/>
        <dbReference type="EC" id="4.1.1.48"/>
    </reaction>
</comment>